<evidence type="ECO:0000256" key="1">
    <source>
        <dbReference type="SAM" id="MobiDB-lite"/>
    </source>
</evidence>
<dbReference type="AlphaFoldDB" id="A0A067Z6P9"/>
<protein>
    <submittedName>
        <fullName evidence="4">Putative ABC transporter substrate-binding protein</fullName>
    </submittedName>
</protein>
<dbReference type="EMBL" id="CP004373">
    <property type="protein sequence ID" value="AHK72009.1"/>
    <property type="molecule type" value="Genomic_DNA"/>
</dbReference>
<dbReference type="RefSeq" id="WP_041112224.1">
    <property type="nucleotide sequence ID" value="NZ_CP004373.1"/>
</dbReference>
<proteinExistence type="predicted"/>
<feature type="domain" description="Mce/MlaD" evidence="3">
    <location>
        <begin position="63"/>
        <end position="129"/>
    </location>
</feature>
<keyword evidence="2" id="KW-0472">Membrane</keyword>
<reference evidence="4 5" key="1">
    <citation type="journal article" date="2015" name="Appl. Microbiol. Biotechnol.">
        <title>The consequence of an additional NADH dehydrogenase paralog on the growth of Gluconobacter oxydans DSM3504.</title>
        <authorList>
            <person name="Kostner D."/>
            <person name="Luchterhand B."/>
            <person name="Junker A."/>
            <person name="Volland S."/>
            <person name="Daniel R."/>
            <person name="Buchs J."/>
            <person name="Liebl W."/>
            <person name="Ehrenreich A."/>
        </authorList>
    </citation>
    <scope>NUCLEOTIDE SEQUENCE [LARGE SCALE GENOMIC DNA]</scope>
    <source>
        <strain evidence="4">DSM 3504</strain>
    </source>
</reference>
<dbReference type="GeneID" id="56906364"/>
<feature type="region of interest" description="Disordered" evidence="1">
    <location>
        <begin position="299"/>
        <end position="318"/>
    </location>
</feature>
<dbReference type="InterPro" id="IPR052336">
    <property type="entry name" value="MlaD_Phospholipid_Transporter"/>
</dbReference>
<dbReference type="InterPro" id="IPR003399">
    <property type="entry name" value="Mce/MlaD"/>
</dbReference>
<organism evidence="4 5">
    <name type="scientific">Gluconobacter oxydans DSM 3504</name>
    <dbReference type="NCBI Taxonomy" id="1288313"/>
    <lineage>
        <taxon>Bacteria</taxon>
        <taxon>Pseudomonadati</taxon>
        <taxon>Pseudomonadota</taxon>
        <taxon>Alphaproteobacteria</taxon>
        <taxon>Acetobacterales</taxon>
        <taxon>Acetobacteraceae</taxon>
        <taxon>Gluconobacter</taxon>
    </lineage>
</organism>
<dbReference type="Proteomes" id="UP000031656">
    <property type="component" value="Chromosome"/>
</dbReference>
<keyword evidence="2" id="KW-0812">Transmembrane</keyword>
<keyword evidence="2" id="KW-1133">Transmembrane helix</keyword>
<name>A0A067Z6P9_GLUOY</name>
<dbReference type="KEGG" id="goy:GLS_c21380"/>
<gene>
    <name evidence="4" type="ORF">GLS_c21380</name>
</gene>
<dbReference type="PANTHER" id="PTHR33371:SF4">
    <property type="entry name" value="INTERMEMBRANE PHOSPHOLIPID TRANSPORT SYSTEM BINDING PROTEIN MLAD"/>
    <property type="match status" value="1"/>
</dbReference>
<dbReference type="HOGENOM" id="CLU_879363_0_0_5"/>
<dbReference type="PANTHER" id="PTHR33371">
    <property type="entry name" value="INTERMEMBRANE PHOSPHOLIPID TRANSPORT SYSTEM BINDING PROTEIN MLAD-RELATED"/>
    <property type="match status" value="1"/>
</dbReference>
<dbReference type="Pfam" id="PF02470">
    <property type="entry name" value="MlaD"/>
    <property type="match status" value="1"/>
</dbReference>
<evidence type="ECO:0000313" key="5">
    <source>
        <dbReference type="Proteomes" id="UP000031656"/>
    </source>
</evidence>
<accession>A0A067Z6P9</accession>
<evidence type="ECO:0000313" key="4">
    <source>
        <dbReference type="EMBL" id="AHK72009.1"/>
    </source>
</evidence>
<sequence>MFRVRQTETARPLFQNRYADEWVGLLVLAAIVMFSVAVVEAGFLRQWLTPEKKLHFVLPESGVAGLAIGNDIEVMGVHAGEIRRLKLNETGRMYAEGDLDPQFANFIRQDSTAIIRHRLIVAGASYIELGRGKGKPLDWDYAVLQATVEANPADVITQTVMDLRNKLVPAMNNVQLITTQVNDMLTDMRKGQGTIGGLLVKDDVLDKANAALAHLDAVIADLRPIEKQAGGVMTKVDGTMANARAATASLRQSMPQVQQTVAHANTATAQLPALLAQAEASASSLRKLTDQLRGLWLLGGGGSRQEPSRRLPAQAVRP</sequence>
<evidence type="ECO:0000256" key="2">
    <source>
        <dbReference type="SAM" id="Phobius"/>
    </source>
</evidence>
<feature type="transmembrane region" description="Helical" evidence="2">
    <location>
        <begin position="22"/>
        <end position="44"/>
    </location>
</feature>
<evidence type="ECO:0000259" key="3">
    <source>
        <dbReference type="Pfam" id="PF02470"/>
    </source>
</evidence>